<keyword evidence="10" id="KW-1185">Reference proteome</keyword>
<dbReference type="GO" id="GO:0005524">
    <property type="term" value="F:ATP binding"/>
    <property type="evidence" value="ECO:0007669"/>
    <property type="project" value="UniProtKB-UniRule"/>
</dbReference>
<dbReference type="Pfam" id="PF07714">
    <property type="entry name" value="PK_Tyr_Ser-Thr"/>
    <property type="match status" value="1"/>
</dbReference>
<dbReference type="PROSITE" id="PS50011">
    <property type="entry name" value="PROTEIN_KINASE_DOM"/>
    <property type="match status" value="1"/>
</dbReference>
<evidence type="ECO:0000313" key="9">
    <source>
        <dbReference type="EMBL" id="VFT94200.1"/>
    </source>
</evidence>
<feature type="binding site" evidence="4">
    <location>
        <position position="186"/>
    </location>
    <ligand>
        <name>ATP</name>
        <dbReference type="ChEBI" id="CHEBI:30616"/>
    </ligand>
</feature>
<keyword evidence="6" id="KW-1133">Transmembrane helix</keyword>
<dbReference type="InterPro" id="IPR001245">
    <property type="entry name" value="Ser-Thr/Tyr_kinase_cat_dom"/>
</dbReference>
<evidence type="ECO:0000256" key="5">
    <source>
        <dbReference type="RuleBase" id="RU000304"/>
    </source>
</evidence>
<keyword evidence="1 5" id="KW-0723">Serine/threonine-protein kinase</keyword>
<dbReference type="Gene3D" id="1.10.510.10">
    <property type="entry name" value="Transferase(Phosphotransferase) domain 1"/>
    <property type="match status" value="1"/>
</dbReference>
<protein>
    <submittedName>
        <fullName evidence="9">Aste57867_17446 protein</fullName>
    </submittedName>
</protein>
<evidence type="ECO:0000313" key="8">
    <source>
        <dbReference type="EMBL" id="KAF0691268.1"/>
    </source>
</evidence>
<dbReference type="EMBL" id="CAADRA010006187">
    <property type="protein sequence ID" value="VFT94200.1"/>
    <property type="molecule type" value="Genomic_DNA"/>
</dbReference>
<proteinExistence type="inferred from homology"/>
<dbReference type="PANTHER" id="PTHR44329:SF214">
    <property type="entry name" value="PROTEIN KINASE DOMAIN-CONTAINING PROTEIN"/>
    <property type="match status" value="1"/>
</dbReference>
<evidence type="ECO:0000256" key="3">
    <source>
        <dbReference type="ARBA" id="ARBA00022840"/>
    </source>
</evidence>
<reference evidence="8" key="2">
    <citation type="submission" date="2019-06" db="EMBL/GenBank/DDBJ databases">
        <title>Genomics analysis of Aphanomyces spp. identifies a new class of oomycete effector associated with host adaptation.</title>
        <authorList>
            <person name="Gaulin E."/>
        </authorList>
    </citation>
    <scope>NUCLEOTIDE SEQUENCE</scope>
    <source>
        <strain evidence="8">CBS 578.67</strain>
    </source>
</reference>
<accession>A0A485L924</accession>
<dbReference type="PROSITE" id="PS00107">
    <property type="entry name" value="PROTEIN_KINASE_ATP"/>
    <property type="match status" value="1"/>
</dbReference>
<keyword evidence="6" id="KW-0472">Membrane</keyword>
<dbReference type="InterPro" id="IPR017441">
    <property type="entry name" value="Protein_kinase_ATP_BS"/>
</dbReference>
<dbReference type="SMART" id="SM00220">
    <property type="entry name" value="S_TKc"/>
    <property type="match status" value="1"/>
</dbReference>
<dbReference type="OrthoDB" id="20134at2759"/>
<name>A0A485L924_9STRA</name>
<evidence type="ECO:0000313" key="10">
    <source>
        <dbReference type="Proteomes" id="UP000332933"/>
    </source>
</evidence>
<evidence type="ECO:0000256" key="6">
    <source>
        <dbReference type="SAM" id="Phobius"/>
    </source>
</evidence>
<evidence type="ECO:0000256" key="2">
    <source>
        <dbReference type="ARBA" id="ARBA00022741"/>
    </source>
</evidence>
<dbReference type="InterPro" id="IPR051681">
    <property type="entry name" value="Ser/Thr_Kinases-Pseudokinases"/>
</dbReference>
<reference evidence="9 10" key="1">
    <citation type="submission" date="2019-03" db="EMBL/GenBank/DDBJ databases">
        <authorList>
            <person name="Gaulin E."/>
            <person name="Dumas B."/>
        </authorList>
    </citation>
    <scope>NUCLEOTIDE SEQUENCE [LARGE SCALE GENOMIC DNA]</scope>
    <source>
        <strain evidence="9">CBS 568.67</strain>
    </source>
</reference>
<evidence type="ECO:0000259" key="7">
    <source>
        <dbReference type="PROSITE" id="PS50011"/>
    </source>
</evidence>
<dbReference type="InterPro" id="IPR008271">
    <property type="entry name" value="Ser/Thr_kinase_AS"/>
</dbReference>
<organism evidence="9 10">
    <name type="scientific">Aphanomyces stellatus</name>
    <dbReference type="NCBI Taxonomy" id="120398"/>
    <lineage>
        <taxon>Eukaryota</taxon>
        <taxon>Sar</taxon>
        <taxon>Stramenopiles</taxon>
        <taxon>Oomycota</taxon>
        <taxon>Saprolegniomycetes</taxon>
        <taxon>Saprolegniales</taxon>
        <taxon>Verrucalvaceae</taxon>
        <taxon>Aphanomyces</taxon>
    </lineage>
</organism>
<feature type="domain" description="Protein kinase" evidence="7">
    <location>
        <begin position="159"/>
        <end position="433"/>
    </location>
</feature>
<feature type="transmembrane region" description="Helical" evidence="6">
    <location>
        <begin position="31"/>
        <end position="55"/>
    </location>
</feature>
<keyword evidence="2 4" id="KW-0547">Nucleotide-binding</keyword>
<dbReference type="Proteomes" id="UP000332933">
    <property type="component" value="Unassembled WGS sequence"/>
</dbReference>
<keyword evidence="6" id="KW-0812">Transmembrane</keyword>
<dbReference type="GO" id="GO:0004674">
    <property type="term" value="F:protein serine/threonine kinase activity"/>
    <property type="evidence" value="ECO:0007669"/>
    <property type="project" value="UniProtKB-KW"/>
</dbReference>
<comment type="similarity">
    <text evidence="5">Belongs to the protein kinase superfamily.</text>
</comment>
<dbReference type="EMBL" id="VJMH01006166">
    <property type="protein sequence ID" value="KAF0691268.1"/>
    <property type="molecule type" value="Genomic_DNA"/>
</dbReference>
<dbReference type="InterPro" id="IPR011009">
    <property type="entry name" value="Kinase-like_dom_sf"/>
</dbReference>
<evidence type="ECO:0000256" key="4">
    <source>
        <dbReference type="PROSITE-ProRule" id="PRU10141"/>
    </source>
</evidence>
<gene>
    <name evidence="9" type="primary">Aste57867_17446</name>
    <name evidence="8" type="ORF">As57867_017386</name>
    <name evidence="9" type="ORF">ASTE57867_17446</name>
</gene>
<dbReference type="PROSITE" id="PS00108">
    <property type="entry name" value="PROTEIN_KINASE_ST"/>
    <property type="match status" value="1"/>
</dbReference>
<dbReference type="InterPro" id="IPR000719">
    <property type="entry name" value="Prot_kinase_dom"/>
</dbReference>
<dbReference type="AlphaFoldDB" id="A0A485L924"/>
<keyword evidence="1 5" id="KW-0418">Kinase</keyword>
<evidence type="ECO:0000256" key="1">
    <source>
        <dbReference type="ARBA" id="ARBA00022527"/>
    </source>
</evidence>
<sequence>MSADGPPTTPIMLMSQPPPPLPRQVVGPDEIVIPIGVVIGVLKLLFVLHRIWVLVRTEWTKCKQQHNAALRRAFTMGDNLASPVDDDHYMTHDGMTELNTMPEAIRVPQLSGSPRHSASMQPPTFHSSSAVDTSSYFQLLGQQYEMHNLKPFRIDDRELVVEAQIGKGSYGDVWRGVYRHRVVAIKTLVATQTHNTDDVSVFVNEIKIMVELRHPCVCAVLGAVWMASGDIKMVLEYMPRGDLKQYLATSNPSVCGWDDKYFFALDIADGLVYIHSRHIIHRDLKSRNILLADVDNASVPPRVGAKVTDFGLSRYFGGASQASFSCGVGTYRWMAPEMIIGTRYTNAVDIYAFGMILSEMDSHQVPFWDERTPDGQLITDMGIQDKVRRGDLRPKFTSACPGWIEALATRCTAFTPRERPTADDVRTIIQQHIESSLVC</sequence>
<dbReference type="PANTHER" id="PTHR44329">
    <property type="entry name" value="SERINE/THREONINE-PROTEIN KINASE TNNI3K-RELATED"/>
    <property type="match status" value="1"/>
</dbReference>
<keyword evidence="1 5" id="KW-0808">Transferase</keyword>
<keyword evidence="3 4" id="KW-0067">ATP-binding</keyword>
<dbReference type="PRINTS" id="PR00109">
    <property type="entry name" value="TYRKINASE"/>
</dbReference>
<dbReference type="SUPFAM" id="SSF56112">
    <property type="entry name" value="Protein kinase-like (PK-like)"/>
    <property type="match status" value="1"/>
</dbReference>
<dbReference type="Gene3D" id="3.30.200.20">
    <property type="entry name" value="Phosphorylase Kinase, domain 1"/>
    <property type="match status" value="1"/>
</dbReference>